<evidence type="ECO:0000313" key="10">
    <source>
        <dbReference type="Proteomes" id="UP001281761"/>
    </source>
</evidence>
<keyword evidence="4" id="KW-0378">Hydrolase</keyword>
<keyword evidence="6" id="KW-0325">Glycoprotein</keyword>
<keyword evidence="7" id="KW-1133">Transmembrane helix</keyword>
<evidence type="ECO:0000256" key="5">
    <source>
        <dbReference type="ARBA" id="ARBA00023157"/>
    </source>
</evidence>
<protein>
    <submittedName>
        <fullName evidence="9">Prostatic acid phosphatase</fullName>
    </submittedName>
</protein>
<accession>A0ABQ9XTJ4</accession>
<keyword evidence="3 8" id="KW-0732">Signal</keyword>
<dbReference type="InterPro" id="IPR050645">
    <property type="entry name" value="Histidine_acid_phosphatase"/>
</dbReference>
<feature type="chain" id="PRO_5045829489" evidence="8">
    <location>
        <begin position="18"/>
        <end position="438"/>
    </location>
</feature>
<comment type="caution">
    <text evidence="9">The sequence shown here is derived from an EMBL/GenBank/DDBJ whole genome shotgun (WGS) entry which is preliminary data.</text>
</comment>
<dbReference type="EMBL" id="JARBJD010000074">
    <property type="protein sequence ID" value="KAK2954791.1"/>
    <property type="molecule type" value="Genomic_DNA"/>
</dbReference>
<gene>
    <name evidence="9" type="ORF">BLNAU_10276</name>
</gene>
<proteinExistence type="inferred from homology"/>
<keyword evidence="5" id="KW-1015">Disulfide bond</keyword>
<dbReference type="InterPro" id="IPR029033">
    <property type="entry name" value="His_PPase_superfam"/>
</dbReference>
<evidence type="ECO:0000256" key="2">
    <source>
        <dbReference type="ARBA" id="ARBA00005375"/>
    </source>
</evidence>
<dbReference type="Proteomes" id="UP001281761">
    <property type="component" value="Unassembled WGS sequence"/>
</dbReference>
<evidence type="ECO:0000256" key="4">
    <source>
        <dbReference type="ARBA" id="ARBA00022801"/>
    </source>
</evidence>
<keyword evidence="7" id="KW-0472">Membrane</keyword>
<dbReference type="CDD" id="cd07061">
    <property type="entry name" value="HP_HAP_like"/>
    <property type="match status" value="1"/>
</dbReference>
<dbReference type="PANTHER" id="PTHR11567">
    <property type="entry name" value="ACID PHOSPHATASE-RELATED"/>
    <property type="match status" value="1"/>
</dbReference>
<keyword evidence="7" id="KW-0812">Transmembrane</keyword>
<evidence type="ECO:0000256" key="3">
    <source>
        <dbReference type="ARBA" id="ARBA00022729"/>
    </source>
</evidence>
<dbReference type="SUPFAM" id="SSF53254">
    <property type="entry name" value="Phosphoglycerate mutase-like"/>
    <property type="match status" value="1"/>
</dbReference>
<comment type="catalytic activity">
    <reaction evidence="1">
        <text>a phosphate monoester + H2O = an alcohol + phosphate</text>
        <dbReference type="Rhea" id="RHEA:15017"/>
        <dbReference type="ChEBI" id="CHEBI:15377"/>
        <dbReference type="ChEBI" id="CHEBI:30879"/>
        <dbReference type="ChEBI" id="CHEBI:43474"/>
        <dbReference type="ChEBI" id="CHEBI:67140"/>
        <dbReference type="EC" id="3.1.3.2"/>
    </reaction>
</comment>
<dbReference type="PANTHER" id="PTHR11567:SF211">
    <property type="entry name" value="PROSTATIC ACID PHOSPHATASE"/>
    <property type="match status" value="1"/>
</dbReference>
<organism evidence="9 10">
    <name type="scientific">Blattamonas nauphoetae</name>
    <dbReference type="NCBI Taxonomy" id="2049346"/>
    <lineage>
        <taxon>Eukaryota</taxon>
        <taxon>Metamonada</taxon>
        <taxon>Preaxostyla</taxon>
        <taxon>Oxymonadida</taxon>
        <taxon>Blattamonas</taxon>
    </lineage>
</organism>
<dbReference type="InterPro" id="IPR000560">
    <property type="entry name" value="His_Pase_clade-2"/>
</dbReference>
<evidence type="ECO:0000256" key="8">
    <source>
        <dbReference type="SAM" id="SignalP"/>
    </source>
</evidence>
<evidence type="ECO:0000313" key="9">
    <source>
        <dbReference type="EMBL" id="KAK2954791.1"/>
    </source>
</evidence>
<dbReference type="Pfam" id="PF00328">
    <property type="entry name" value="His_Phos_2"/>
    <property type="match status" value="1"/>
</dbReference>
<feature type="signal peptide" evidence="8">
    <location>
        <begin position="1"/>
        <end position="17"/>
    </location>
</feature>
<comment type="similarity">
    <text evidence="2">Belongs to the histidine acid phosphatase family.</text>
</comment>
<evidence type="ECO:0000256" key="7">
    <source>
        <dbReference type="SAM" id="Phobius"/>
    </source>
</evidence>
<evidence type="ECO:0000256" key="6">
    <source>
        <dbReference type="ARBA" id="ARBA00023180"/>
    </source>
</evidence>
<feature type="transmembrane region" description="Helical" evidence="7">
    <location>
        <begin position="392"/>
        <end position="416"/>
    </location>
</feature>
<keyword evidence="10" id="KW-1185">Reference proteome</keyword>
<evidence type="ECO:0000256" key="1">
    <source>
        <dbReference type="ARBA" id="ARBA00000032"/>
    </source>
</evidence>
<reference evidence="9 10" key="1">
    <citation type="journal article" date="2022" name="bioRxiv">
        <title>Genomics of Preaxostyla Flagellates Illuminates Evolutionary Transitions and the Path Towards Mitochondrial Loss.</title>
        <authorList>
            <person name="Novak L.V.F."/>
            <person name="Treitli S.C."/>
            <person name="Pyrih J."/>
            <person name="Halakuc P."/>
            <person name="Pipaliya S.V."/>
            <person name="Vacek V."/>
            <person name="Brzon O."/>
            <person name="Soukal P."/>
            <person name="Eme L."/>
            <person name="Dacks J.B."/>
            <person name="Karnkowska A."/>
            <person name="Elias M."/>
            <person name="Hampl V."/>
        </authorList>
    </citation>
    <scope>NUCLEOTIDE SEQUENCE [LARGE SCALE GENOMIC DNA]</scope>
    <source>
        <strain evidence="9">NAU3</strain>
        <tissue evidence="9">Gut</tissue>
    </source>
</reference>
<sequence length="438" mass="49312">MFLHLVVAANFAELVSVTILSRHGQRTQMGETIYYTPDKDLMQGHLTKLGMKQHLILGQRLRKHYSATNIFGDSYSPSRIYARSTNIPRTLQSAVSQLSGYFENGNGPDNSTTIPIQTEVNDEDYILQAYVKCEYVAKSVQAFRGSPQYVKWEEEHKAVFEQATALVGIPINSTNVEQLNSELEFKALDVPLTDIEQQVAKSVSDASTDLWKLAFNISDPRYERGLNGMIFGEFFRSNPAIDLQNHNKPHQRTLHTSQAYENSYNVRLYSAHDTTIFAILHSFKVDITHIPKVASAFIVELHTEKDGAPYFEFYYVVNSTQDASRPLASDMTQLTPKGCDNAKCPVSTFQKAWENQTYLHTNLHTYLANDCGNTQSYVPDPTVIYKGGKTGVVFGFLTVTAMLVIAAMWMIVMTCVEKVKKSKQGTYQKLSDQSETSD</sequence>
<dbReference type="Gene3D" id="3.40.50.1240">
    <property type="entry name" value="Phosphoglycerate mutase-like"/>
    <property type="match status" value="1"/>
</dbReference>
<name>A0ABQ9XTJ4_9EUKA</name>